<dbReference type="AlphaFoldDB" id="A0AAP0XB18"/>
<dbReference type="Proteomes" id="UP001415857">
    <property type="component" value="Unassembled WGS sequence"/>
</dbReference>
<reference evidence="2 3" key="1">
    <citation type="journal article" date="2024" name="Plant J.">
        <title>Genome sequences and population genomics reveal climatic adaptation and genomic divergence between two closely related sweetgum species.</title>
        <authorList>
            <person name="Xu W.Q."/>
            <person name="Ren C.Q."/>
            <person name="Zhang X.Y."/>
            <person name="Comes H.P."/>
            <person name="Liu X.H."/>
            <person name="Li Y.G."/>
            <person name="Kettle C.J."/>
            <person name="Jalonen R."/>
            <person name="Gaisberger H."/>
            <person name="Ma Y.Z."/>
            <person name="Qiu Y.X."/>
        </authorList>
    </citation>
    <scope>NUCLEOTIDE SEQUENCE [LARGE SCALE GENOMIC DNA]</scope>
    <source>
        <strain evidence="2">Hangzhou</strain>
    </source>
</reference>
<feature type="domain" description="MULE transposase" evidence="1">
    <location>
        <begin position="185"/>
        <end position="274"/>
    </location>
</feature>
<dbReference type="PANTHER" id="PTHR31973:SF166">
    <property type="entry name" value="OS10G0104700 PROTEIN"/>
    <property type="match status" value="1"/>
</dbReference>
<name>A0AAP0XB18_LIQFO</name>
<sequence>MALLKYPIEVGFEYDFVKNTDKKVIAVCKMRDSNNCMWRVHAALLKINNFFYIKALNNVHSCGVAVTTTNNSRVSSKLVASLIREKIRNKPLHRPVDVIYDMKKNYGIDITYHHAWWGVKRAKKILFGDQSLSYDLLRWYKDEVTKTNPGSVIKIKNDSNLGRFKRVFVSYYAYKYGFNYCRPLLFLDGTFLEGRYKGNLFAATAKDGNQGLFPVAFAIVDAEDEDNWYWFLSHLSLLLLHDRPITFISDRHRRLINNVLFDFPNGFYAYYLHHLKGNLRDKLAGTPSSFKERMVKLLTECAYAPSLASFNYKLTRLLQEGGDKVRTFFYNLPHENWTNAHFKGHRYGKMWLNVAESFNA</sequence>
<proteinExistence type="predicted"/>
<protein>
    <recommendedName>
        <fullName evidence="1">MULE transposase domain-containing protein</fullName>
    </recommendedName>
</protein>
<dbReference type="EMBL" id="JBBPBK010000001">
    <property type="protein sequence ID" value="KAK9292930.1"/>
    <property type="molecule type" value="Genomic_DNA"/>
</dbReference>
<dbReference type="Pfam" id="PF10551">
    <property type="entry name" value="MULE"/>
    <property type="match status" value="1"/>
</dbReference>
<comment type="caution">
    <text evidence="2">The sequence shown here is derived from an EMBL/GenBank/DDBJ whole genome shotgun (WGS) entry which is preliminary data.</text>
</comment>
<keyword evidence="3" id="KW-1185">Reference proteome</keyword>
<evidence type="ECO:0000313" key="3">
    <source>
        <dbReference type="Proteomes" id="UP001415857"/>
    </source>
</evidence>
<dbReference type="InterPro" id="IPR018289">
    <property type="entry name" value="MULE_transposase_dom"/>
</dbReference>
<dbReference type="PANTHER" id="PTHR31973">
    <property type="entry name" value="POLYPROTEIN, PUTATIVE-RELATED"/>
    <property type="match status" value="1"/>
</dbReference>
<evidence type="ECO:0000313" key="2">
    <source>
        <dbReference type="EMBL" id="KAK9292930.1"/>
    </source>
</evidence>
<evidence type="ECO:0000259" key="1">
    <source>
        <dbReference type="Pfam" id="PF10551"/>
    </source>
</evidence>
<accession>A0AAP0XB18</accession>
<gene>
    <name evidence="2" type="ORF">L1049_020912</name>
</gene>
<organism evidence="2 3">
    <name type="scientific">Liquidambar formosana</name>
    <name type="common">Formosan gum</name>
    <dbReference type="NCBI Taxonomy" id="63359"/>
    <lineage>
        <taxon>Eukaryota</taxon>
        <taxon>Viridiplantae</taxon>
        <taxon>Streptophyta</taxon>
        <taxon>Embryophyta</taxon>
        <taxon>Tracheophyta</taxon>
        <taxon>Spermatophyta</taxon>
        <taxon>Magnoliopsida</taxon>
        <taxon>eudicotyledons</taxon>
        <taxon>Gunneridae</taxon>
        <taxon>Pentapetalae</taxon>
        <taxon>Saxifragales</taxon>
        <taxon>Altingiaceae</taxon>
        <taxon>Liquidambar</taxon>
    </lineage>
</organism>